<name>A0A812IFR3_9DINO</name>
<proteinExistence type="predicted"/>
<evidence type="ECO:0000256" key="1">
    <source>
        <dbReference type="SAM" id="MobiDB-lite"/>
    </source>
</evidence>
<keyword evidence="3" id="KW-1185">Reference proteome</keyword>
<accession>A0A812IFR3</accession>
<sequence>MVRIDYSDTRAFTQRIEKEKAAKALCARKSGETVGLTDQPERWVRQTMRPLPAEAEAPEEPEEGSAMPPSTPMGPEGLMEAWLALSPEQREESGLRLATISGPRPPERCGPRRRSGALLLTGSSALAREGQAPVNPRPAQNGAPSEDPCERWGLKVSSLALQRPRSQSSHRRRQAPVDRSSSVSSLRPEFFCSWLRRSDGFVRVTRGQWAP</sequence>
<comment type="caution">
    <text evidence="2">The sequence shown here is derived from an EMBL/GenBank/DDBJ whole genome shotgun (WGS) entry which is preliminary data.</text>
</comment>
<dbReference type="Proteomes" id="UP000604046">
    <property type="component" value="Unassembled WGS sequence"/>
</dbReference>
<organism evidence="2 3">
    <name type="scientific">Symbiodinium natans</name>
    <dbReference type="NCBI Taxonomy" id="878477"/>
    <lineage>
        <taxon>Eukaryota</taxon>
        <taxon>Sar</taxon>
        <taxon>Alveolata</taxon>
        <taxon>Dinophyceae</taxon>
        <taxon>Suessiales</taxon>
        <taxon>Symbiodiniaceae</taxon>
        <taxon>Symbiodinium</taxon>
    </lineage>
</organism>
<evidence type="ECO:0000313" key="3">
    <source>
        <dbReference type="Proteomes" id="UP000604046"/>
    </source>
</evidence>
<dbReference type="EMBL" id="CAJNDS010000234">
    <property type="protein sequence ID" value="CAE7031730.1"/>
    <property type="molecule type" value="Genomic_DNA"/>
</dbReference>
<feature type="region of interest" description="Disordered" evidence="1">
    <location>
        <begin position="31"/>
        <end position="186"/>
    </location>
</feature>
<reference evidence="2" key="1">
    <citation type="submission" date="2021-02" db="EMBL/GenBank/DDBJ databases">
        <authorList>
            <person name="Dougan E. K."/>
            <person name="Rhodes N."/>
            <person name="Thang M."/>
            <person name="Chan C."/>
        </authorList>
    </citation>
    <scope>NUCLEOTIDE SEQUENCE</scope>
</reference>
<dbReference type="AlphaFoldDB" id="A0A812IFR3"/>
<feature type="compositionally biased region" description="Low complexity" evidence="1">
    <location>
        <begin position="116"/>
        <end position="128"/>
    </location>
</feature>
<protein>
    <submittedName>
        <fullName evidence="2">Uncharacterized protein</fullName>
    </submittedName>
</protein>
<gene>
    <name evidence="2" type="ORF">SNAT2548_LOCUS3816</name>
</gene>
<evidence type="ECO:0000313" key="2">
    <source>
        <dbReference type="EMBL" id="CAE7031730.1"/>
    </source>
</evidence>